<organism evidence="5 6">
    <name type="scientific">Aminomonas paucivorans DSM 12260</name>
    <dbReference type="NCBI Taxonomy" id="584708"/>
    <lineage>
        <taxon>Bacteria</taxon>
        <taxon>Thermotogati</taxon>
        <taxon>Synergistota</taxon>
        <taxon>Synergistia</taxon>
        <taxon>Synergistales</taxon>
        <taxon>Synergistaceae</taxon>
        <taxon>Aminomonas</taxon>
    </lineage>
</organism>
<dbReference type="eggNOG" id="COG1802">
    <property type="taxonomic scope" value="Bacteria"/>
</dbReference>
<dbReference type="OrthoDB" id="5093at2"/>
<dbReference type="PROSITE" id="PS50949">
    <property type="entry name" value="HTH_GNTR"/>
    <property type="match status" value="1"/>
</dbReference>
<keyword evidence="3" id="KW-0804">Transcription</keyword>
<feature type="domain" description="HTH gntR-type" evidence="4">
    <location>
        <begin position="4"/>
        <end position="71"/>
    </location>
</feature>
<dbReference type="Gene3D" id="1.10.10.10">
    <property type="entry name" value="Winged helix-like DNA-binding domain superfamily/Winged helix DNA-binding domain"/>
    <property type="match status" value="1"/>
</dbReference>
<dbReference type="GO" id="GO:0003677">
    <property type="term" value="F:DNA binding"/>
    <property type="evidence" value="ECO:0007669"/>
    <property type="project" value="UniProtKB-KW"/>
</dbReference>
<evidence type="ECO:0000313" key="5">
    <source>
        <dbReference type="EMBL" id="EFQ22730.1"/>
    </source>
</evidence>
<sequence>MPRSRAEEDARSEIIRLVMHRTLSPGERVVEQALAEQMELSRTPVRNALRELIAEGFLERLDPKGARVPVLSPEDMKRLFQARGEAEGLAAREAAEAITEEELERLRVLFAREEAVYRSWSIDGFTEVNCAFHRGVAEGSHSPYLVRFVQQCFWRSQVYVFFFDQFYLGYREYEGTRVPPGYDFSHEAHRGVLEALADRDAPRARRLMEGHVRETYEALLRRE</sequence>
<evidence type="ECO:0000259" key="4">
    <source>
        <dbReference type="PROSITE" id="PS50949"/>
    </source>
</evidence>
<name>E3CYJ9_9BACT</name>
<proteinExistence type="predicted"/>
<dbReference type="InterPro" id="IPR011711">
    <property type="entry name" value="GntR_C"/>
</dbReference>
<dbReference type="Proteomes" id="UP000005096">
    <property type="component" value="Chromosome"/>
</dbReference>
<protein>
    <submittedName>
        <fullName evidence="5">Transcriptional regulator, GntR family</fullName>
    </submittedName>
</protein>
<dbReference type="InterPro" id="IPR036388">
    <property type="entry name" value="WH-like_DNA-bd_sf"/>
</dbReference>
<reference evidence="5 6" key="1">
    <citation type="journal article" date="2010" name="Stand. Genomic Sci.">
        <title>Non-contiguous finished genome sequence of Aminomonas paucivorans type strain (GLU-3).</title>
        <authorList>
            <person name="Pitluck S."/>
            <person name="Yasawong M."/>
            <person name="Held B."/>
            <person name="Lapidus A."/>
            <person name="Nolan M."/>
            <person name="Copeland A."/>
            <person name="Lucas S."/>
            <person name="Del Rio T.G."/>
            <person name="Tice H."/>
            <person name="Cheng J.F."/>
            <person name="Chertkov O."/>
            <person name="Goodwin L."/>
            <person name="Tapia R."/>
            <person name="Han C."/>
            <person name="Liolios K."/>
            <person name="Ivanova N."/>
            <person name="Mavromatis K."/>
            <person name="Ovchinnikova G."/>
            <person name="Pati A."/>
            <person name="Chen A."/>
            <person name="Palaniappan K."/>
            <person name="Land M."/>
            <person name="Hauser L."/>
            <person name="Chang Y.J."/>
            <person name="Jeffries C.D."/>
            <person name="Pukall R."/>
            <person name="Spring S."/>
            <person name="Rohde M."/>
            <person name="Sikorski J."/>
            <person name="Goker M."/>
            <person name="Woyke T."/>
            <person name="Bristow J."/>
            <person name="Eisen J.A."/>
            <person name="Markowitz V."/>
            <person name="Hugenholtz P."/>
            <person name="Kyrpides N.C."/>
            <person name="Klenk H.P."/>
        </authorList>
    </citation>
    <scope>NUCLEOTIDE SEQUENCE [LARGE SCALE GENOMIC DNA]</scope>
    <source>
        <strain evidence="5 6">DSM 12260</strain>
    </source>
</reference>
<keyword evidence="1" id="KW-0805">Transcription regulation</keyword>
<dbReference type="InterPro" id="IPR000524">
    <property type="entry name" value="Tscrpt_reg_HTH_GntR"/>
</dbReference>
<dbReference type="STRING" id="584708.Apau_0295"/>
<dbReference type="PANTHER" id="PTHR43537:SF24">
    <property type="entry name" value="GLUCONATE OPERON TRANSCRIPTIONAL REPRESSOR"/>
    <property type="match status" value="1"/>
</dbReference>
<dbReference type="Pfam" id="PF07729">
    <property type="entry name" value="FCD"/>
    <property type="match status" value="1"/>
</dbReference>
<dbReference type="Pfam" id="PF00392">
    <property type="entry name" value="GntR"/>
    <property type="match status" value="1"/>
</dbReference>
<evidence type="ECO:0000256" key="2">
    <source>
        <dbReference type="ARBA" id="ARBA00023125"/>
    </source>
</evidence>
<dbReference type="GO" id="GO:0003700">
    <property type="term" value="F:DNA-binding transcription factor activity"/>
    <property type="evidence" value="ECO:0007669"/>
    <property type="project" value="InterPro"/>
</dbReference>
<dbReference type="PaxDb" id="584708-Apau_0295"/>
<dbReference type="SMART" id="SM00895">
    <property type="entry name" value="FCD"/>
    <property type="match status" value="1"/>
</dbReference>
<dbReference type="SMART" id="SM00345">
    <property type="entry name" value="HTH_GNTR"/>
    <property type="match status" value="1"/>
</dbReference>
<dbReference type="PANTHER" id="PTHR43537">
    <property type="entry name" value="TRANSCRIPTIONAL REGULATOR, GNTR FAMILY"/>
    <property type="match status" value="1"/>
</dbReference>
<dbReference type="PRINTS" id="PR00035">
    <property type="entry name" value="HTHGNTR"/>
</dbReference>
<evidence type="ECO:0000256" key="3">
    <source>
        <dbReference type="ARBA" id="ARBA00023163"/>
    </source>
</evidence>
<dbReference type="Gene3D" id="1.20.120.530">
    <property type="entry name" value="GntR ligand-binding domain-like"/>
    <property type="match status" value="1"/>
</dbReference>
<dbReference type="AlphaFoldDB" id="E3CYJ9"/>
<dbReference type="SUPFAM" id="SSF46785">
    <property type="entry name" value="Winged helix' DNA-binding domain"/>
    <property type="match status" value="1"/>
</dbReference>
<evidence type="ECO:0000256" key="1">
    <source>
        <dbReference type="ARBA" id="ARBA00023015"/>
    </source>
</evidence>
<evidence type="ECO:0000313" key="6">
    <source>
        <dbReference type="Proteomes" id="UP000005096"/>
    </source>
</evidence>
<dbReference type="HOGENOM" id="CLU_017584_5_0_0"/>
<dbReference type="SUPFAM" id="SSF48008">
    <property type="entry name" value="GntR ligand-binding domain-like"/>
    <property type="match status" value="1"/>
</dbReference>
<gene>
    <name evidence="5" type="ORF">Apau_0295</name>
</gene>
<dbReference type="InterPro" id="IPR008920">
    <property type="entry name" value="TF_FadR/GntR_C"/>
</dbReference>
<keyword evidence="6" id="KW-1185">Reference proteome</keyword>
<dbReference type="InterPro" id="IPR036390">
    <property type="entry name" value="WH_DNA-bd_sf"/>
</dbReference>
<accession>E3CYJ9</accession>
<dbReference type="RefSeq" id="WP_006299877.1">
    <property type="nucleotide sequence ID" value="NZ_CM001022.1"/>
</dbReference>
<dbReference type="EMBL" id="CM001022">
    <property type="protein sequence ID" value="EFQ22730.1"/>
    <property type="molecule type" value="Genomic_DNA"/>
</dbReference>
<keyword evidence="2" id="KW-0238">DNA-binding</keyword>